<dbReference type="AlphaFoldDB" id="A0A1S3JPD2"/>
<proteinExistence type="inferred from homology"/>
<reference evidence="7" key="1">
    <citation type="submission" date="2025-08" db="UniProtKB">
        <authorList>
            <consortium name="RefSeq"/>
        </authorList>
    </citation>
    <scope>IDENTIFICATION</scope>
    <source>
        <tissue evidence="7">Gonads</tissue>
    </source>
</reference>
<dbReference type="GO" id="GO:0006694">
    <property type="term" value="P:steroid biosynthetic process"/>
    <property type="evidence" value="ECO:0007669"/>
    <property type="project" value="InterPro"/>
</dbReference>
<dbReference type="PANTHER" id="PTHR43245">
    <property type="entry name" value="BIFUNCTIONAL POLYMYXIN RESISTANCE PROTEIN ARNA"/>
    <property type="match status" value="1"/>
</dbReference>
<evidence type="ECO:0000313" key="7">
    <source>
        <dbReference type="RefSeq" id="XP_013412218.1"/>
    </source>
</evidence>
<dbReference type="FunFam" id="3.40.50.720:FF:000138">
    <property type="entry name" value="Short-chain dehydrogenase/reductase family 42E member 1"/>
    <property type="match status" value="1"/>
</dbReference>
<dbReference type="RefSeq" id="XP_013412218.1">
    <property type="nucleotide sequence ID" value="XM_013556764.1"/>
</dbReference>
<evidence type="ECO:0000259" key="5">
    <source>
        <dbReference type="Pfam" id="PF01073"/>
    </source>
</evidence>
<dbReference type="InterPro" id="IPR036291">
    <property type="entry name" value="NAD(P)-bd_dom_sf"/>
</dbReference>
<dbReference type="Gene3D" id="3.40.50.720">
    <property type="entry name" value="NAD(P)-binding Rossmann-like Domain"/>
    <property type="match status" value="1"/>
</dbReference>
<evidence type="ECO:0000256" key="2">
    <source>
        <dbReference type="ARBA" id="ARBA00023002"/>
    </source>
</evidence>
<dbReference type="GeneID" id="106174975"/>
<dbReference type="PANTHER" id="PTHR43245:SF51">
    <property type="entry name" value="SHORT CHAIN DEHYDROGENASE_REDUCTASE FAMILY 42E, MEMBER 2"/>
    <property type="match status" value="1"/>
</dbReference>
<sequence>MVLLRNRKQTGEPVKEKHIVTGGGGYPGYRLGKALVAEGIQVVLFDIIEPCGELLESMEFVKGDIRKQSDVENVVKGADCIYHLASYGMSGRDQLNKKQIEEVNIKGTQNIIEACIKYGVQRLVYTSTFNVVFGGQEIRDGDETIPYLPLEKHPDHYSRTKSIAEMKVMEANGTKIADGRVLSTCALRLAGVYGPGEMRHLPRIVSYIERGLFAVTYGARDSLVEFLHVENLVLAHLLAGKALSKEKEHIAAGQTYFISDGKPVNNFEFFRPLVEGLGYSYPKVNVPLTLVYFFAFITEMVHLMVSKVYNFQPLLTRTEVYKTGVTHYFNIGKSRRDLGYEPIKQNDLQDVVKHFIKLGHGKRIQIQSKFARYFVDVIIGIIFALLLMSCLPVTK</sequence>
<gene>
    <name evidence="7" type="primary">LOC106174975</name>
</gene>
<comment type="similarity">
    <text evidence="1 4">Belongs to the 3-beta-HSD family.</text>
</comment>
<dbReference type="STRING" id="7574.A0A1S3JPD2"/>
<organism evidence="6 7">
    <name type="scientific">Lingula anatina</name>
    <name type="common">Brachiopod</name>
    <name type="synonym">Lingula unguis</name>
    <dbReference type="NCBI Taxonomy" id="7574"/>
    <lineage>
        <taxon>Eukaryota</taxon>
        <taxon>Metazoa</taxon>
        <taxon>Spiralia</taxon>
        <taxon>Lophotrochozoa</taxon>
        <taxon>Brachiopoda</taxon>
        <taxon>Linguliformea</taxon>
        <taxon>Lingulata</taxon>
        <taxon>Lingulida</taxon>
        <taxon>Linguloidea</taxon>
        <taxon>Lingulidae</taxon>
        <taxon>Lingula</taxon>
    </lineage>
</organism>
<dbReference type="OMA" id="IGAYKRS"/>
<keyword evidence="3" id="KW-0520">NAD</keyword>
<dbReference type="Proteomes" id="UP000085678">
    <property type="component" value="Unplaced"/>
</dbReference>
<dbReference type="InParanoid" id="A0A1S3JPD2"/>
<name>A0A1S3JPD2_LINAN</name>
<evidence type="ECO:0000256" key="3">
    <source>
        <dbReference type="ARBA" id="ARBA00023027"/>
    </source>
</evidence>
<dbReference type="InterPro" id="IPR050177">
    <property type="entry name" value="Lipid_A_modif_metabolic_enz"/>
</dbReference>
<keyword evidence="4" id="KW-0812">Transmembrane</keyword>
<dbReference type="OrthoDB" id="2735536at2759"/>
<keyword evidence="4" id="KW-1133">Transmembrane helix</keyword>
<dbReference type="GO" id="GO:0016616">
    <property type="term" value="F:oxidoreductase activity, acting on the CH-OH group of donors, NAD or NADP as acceptor"/>
    <property type="evidence" value="ECO:0007669"/>
    <property type="project" value="InterPro"/>
</dbReference>
<dbReference type="Pfam" id="PF01073">
    <property type="entry name" value="3Beta_HSD"/>
    <property type="match status" value="1"/>
</dbReference>
<dbReference type="KEGG" id="lak:106174975"/>
<keyword evidence="6" id="KW-1185">Reference proteome</keyword>
<evidence type="ECO:0000256" key="4">
    <source>
        <dbReference type="RuleBase" id="RU004475"/>
    </source>
</evidence>
<accession>A0A1S3JPD2</accession>
<keyword evidence="2 4" id="KW-0560">Oxidoreductase</keyword>
<evidence type="ECO:0000256" key="1">
    <source>
        <dbReference type="ARBA" id="ARBA00009219"/>
    </source>
</evidence>
<feature type="domain" description="3-beta hydroxysteroid dehydrogenase/isomerase" evidence="5">
    <location>
        <begin position="19"/>
        <end position="284"/>
    </location>
</feature>
<keyword evidence="4" id="KW-0472">Membrane</keyword>
<dbReference type="InterPro" id="IPR002225">
    <property type="entry name" value="3Beta_OHSteriod_DH/Estase"/>
</dbReference>
<protein>
    <submittedName>
        <fullName evidence="7">Short-chain dehydrogenase/reductase family 42E member 1</fullName>
    </submittedName>
</protein>
<dbReference type="SUPFAM" id="SSF51735">
    <property type="entry name" value="NAD(P)-binding Rossmann-fold domains"/>
    <property type="match status" value="1"/>
</dbReference>
<feature type="transmembrane region" description="Helical" evidence="4">
    <location>
        <begin position="373"/>
        <end position="394"/>
    </location>
</feature>
<evidence type="ECO:0000313" key="6">
    <source>
        <dbReference type="Proteomes" id="UP000085678"/>
    </source>
</evidence>